<evidence type="ECO:0000313" key="2">
    <source>
        <dbReference type="RefSeq" id="XP_010788288.1"/>
    </source>
</evidence>
<sequence length="236" mass="26871">MFLSVTLTDSTHHHSVMVPPDIAGVWMKGDRREQEPGLLLVHHVKTVTDQMNQSVLKPTVSSTKTVFKHTAQRDTLFWECMYLSVTPPDSTHLSSVTIRLDIVGVWTVGDRRRMEAGLHLIHNVWTVTDQMSQSALRLTVSTTETVCRQPVQRDILLLELMFLSVTIMDSTYHSSVMALLDIAGVWIIGDRREQEPGLQLVHHLKTVTDPMSQSVLRLSVSTRERELRLPFKRDIL</sequence>
<accession>A0A6I9PMB7</accession>
<dbReference type="Proteomes" id="UP000504611">
    <property type="component" value="Unplaced"/>
</dbReference>
<reference evidence="2" key="1">
    <citation type="submission" date="2025-08" db="UniProtKB">
        <authorList>
            <consortium name="RefSeq"/>
        </authorList>
    </citation>
    <scope>IDENTIFICATION</scope>
    <source>
        <tissue evidence="2">Muscle</tissue>
    </source>
</reference>
<protein>
    <submittedName>
        <fullName evidence="2">Uncharacterized protein isoform X1</fullName>
    </submittedName>
</protein>
<dbReference type="KEGG" id="ncc:104961655"/>
<proteinExistence type="predicted"/>
<gene>
    <name evidence="2" type="primary">LOC104961655</name>
</gene>
<dbReference type="OrthoDB" id="10451880at2759"/>
<organism evidence="1 2">
    <name type="scientific">Notothenia coriiceps</name>
    <name type="common">black rockcod</name>
    <dbReference type="NCBI Taxonomy" id="8208"/>
    <lineage>
        <taxon>Eukaryota</taxon>
        <taxon>Metazoa</taxon>
        <taxon>Chordata</taxon>
        <taxon>Craniata</taxon>
        <taxon>Vertebrata</taxon>
        <taxon>Euteleostomi</taxon>
        <taxon>Actinopterygii</taxon>
        <taxon>Neopterygii</taxon>
        <taxon>Teleostei</taxon>
        <taxon>Neoteleostei</taxon>
        <taxon>Acanthomorphata</taxon>
        <taxon>Eupercaria</taxon>
        <taxon>Perciformes</taxon>
        <taxon>Notothenioidei</taxon>
        <taxon>Nototheniidae</taxon>
        <taxon>Notothenia</taxon>
    </lineage>
</organism>
<dbReference type="RefSeq" id="XP_010788288.1">
    <property type="nucleotide sequence ID" value="XM_010789986.1"/>
</dbReference>
<evidence type="ECO:0000313" key="1">
    <source>
        <dbReference type="Proteomes" id="UP000504611"/>
    </source>
</evidence>
<dbReference type="GeneID" id="104961655"/>
<keyword evidence="1" id="KW-1185">Reference proteome</keyword>
<dbReference type="AlphaFoldDB" id="A0A6I9PMB7"/>
<name>A0A6I9PMB7_9TELE</name>